<evidence type="ECO:0000256" key="5">
    <source>
        <dbReference type="ARBA" id="ARBA00022801"/>
    </source>
</evidence>
<dbReference type="PANTHER" id="PTHR43199">
    <property type="entry name" value="GLUTATHIONE HYDROLASE"/>
    <property type="match status" value="1"/>
</dbReference>
<evidence type="ECO:0000313" key="13">
    <source>
        <dbReference type="EMBL" id="SEC11598.1"/>
    </source>
</evidence>
<proteinExistence type="inferred from homology"/>
<dbReference type="PROSITE" id="PS00462">
    <property type="entry name" value="G_GLU_TRANSPEPTIDASE"/>
    <property type="match status" value="1"/>
</dbReference>
<dbReference type="EMBL" id="FNSD01000001">
    <property type="protein sequence ID" value="SEC11598.1"/>
    <property type="molecule type" value="Genomic_DNA"/>
</dbReference>
<comment type="catalytic activity">
    <reaction evidence="2 11">
        <text>glutathione + H2O = L-cysteinylglycine + L-glutamate</text>
        <dbReference type="Rhea" id="RHEA:28807"/>
        <dbReference type="ChEBI" id="CHEBI:15377"/>
        <dbReference type="ChEBI" id="CHEBI:29985"/>
        <dbReference type="ChEBI" id="CHEBI:57925"/>
        <dbReference type="ChEBI" id="CHEBI:61694"/>
        <dbReference type="EC" id="3.4.19.13"/>
    </reaction>
</comment>
<dbReference type="PRINTS" id="PR01210">
    <property type="entry name" value="GGTRANSPTASE"/>
</dbReference>
<feature type="binding site" evidence="10">
    <location>
        <position position="110"/>
    </location>
    <ligand>
        <name>L-glutamate</name>
        <dbReference type="ChEBI" id="CHEBI:29985"/>
    </ligand>
</feature>
<dbReference type="InterPro" id="IPR029055">
    <property type="entry name" value="Ntn_hydrolases_N"/>
</dbReference>
<keyword evidence="4 11" id="KW-0808">Transferase</keyword>
<evidence type="ECO:0000256" key="9">
    <source>
        <dbReference type="PIRSR" id="PIRSR600101-1"/>
    </source>
</evidence>
<sequence length="591" mass="63064">MNALARPCAVMSILSLAATCWAQTLPTPPPARAQHAMVVSVHHEASDAGLAVLKQGGNAVDAAVAVAFALAVVFPEAGNIGGGGFMLIKPAHATGAKKLGDGKAHFIDYREEAPATASRDMYLDKTGNVTKGMSIQGYAASGVPGTVAGMAYAEQHFGKLGLKAAMQPAIRLARDGFVGTEEELNVWHSALLKKNAEGYRIYQRNGDFYKAGEVIRQPELAATLERIAADPNEFYHGHMADQIAAEMASGGGTITRADLEGYSVKDRKPLIGHYHGYEITTAPPPSSGGIVLLETLDILTGYDLKKMGGDRSPEQVHLITEAFRRAFMDRSDYLGDPDFTKMPLKEMSNGKYAKAWRKTIDPVKASLSKDLVRPAGFMPEPPKQKGVTDHTETTHFSVVDADGNAVSNTYTLNFYFGSGVVVKGLGFAMNDEMDDFTSKVGVPNGFGLIQGPNNAIAPHKRPLSAMTPTVVTKKGKLVLVAGSPGGPTIISTVTNDLISVLDNGLNVQEAADAPRFHNQYLPDELQVEKRFPAAAGEVLKADGYNIKRSGEFDEHNPGIWGDSELIAVDPKTGELLGGHDTRKGFGKASGY</sequence>
<evidence type="ECO:0000256" key="12">
    <source>
        <dbReference type="SAM" id="SignalP"/>
    </source>
</evidence>
<reference evidence="13 14" key="1">
    <citation type="submission" date="2016-10" db="EMBL/GenBank/DDBJ databases">
        <authorList>
            <person name="de Groot N.N."/>
        </authorList>
    </citation>
    <scope>NUCLEOTIDE SEQUENCE [LARGE SCALE GENOMIC DNA]</scope>
    <source>
        <strain evidence="13 14">AB35.6</strain>
    </source>
</reference>
<feature type="binding site" evidence="10">
    <location>
        <position position="486"/>
    </location>
    <ligand>
        <name>L-glutamate</name>
        <dbReference type="ChEBI" id="CHEBI:29985"/>
    </ligand>
</feature>
<comment type="PTM">
    <text evidence="11">Cleaved by autocatalysis into a large and a small subunit.</text>
</comment>
<evidence type="ECO:0000313" key="14">
    <source>
        <dbReference type="Proteomes" id="UP000182409"/>
    </source>
</evidence>
<dbReference type="AlphaFoldDB" id="A0A1H4PWJ8"/>
<dbReference type="InterPro" id="IPR000101">
    <property type="entry name" value="GGT_peptidase"/>
</dbReference>
<comment type="pathway">
    <text evidence="11">Sulfur metabolism; glutathione metabolism.</text>
</comment>
<organism evidence="13 14">
    <name type="scientific">Terriglobus roseus</name>
    <dbReference type="NCBI Taxonomy" id="392734"/>
    <lineage>
        <taxon>Bacteria</taxon>
        <taxon>Pseudomonadati</taxon>
        <taxon>Acidobacteriota</taxon>
        <taxon>Terriglobia</taxon>
        <taxon>Terriglobales</taxon>
        <taxon>Acidobacteriaceae</taxon>
        <taxon>Terriglobus</taxon>
    </lineage>
</organism>
<comment type="catalytic activity">
    <reaction evidence="8 11">
        <text>an N-terminal (5-L-glutamyl)-[peptide] + an alpha-amino acid = 5-L-glutamyl amino acid + an N-terminal L-alpha-aminoacyl-[peptide]</text>
        <dbReference type="Rhea" id="RHEA:23904"/>
        <dbReference type="Rhea" id="RHEA-COMP:9780"/>
        <dbReference type="Rhea" id="RHEA-COMP:9795"/>
        <dbReference type="ChEBI" id="CHEBI:77644"/>
        <dbReference type="ChEBI" id="CHEBI:78597"/>
        <dbReference type="ChEBI" id="CHEBI:78599"/>
        <dbReference type="ChEBI" id="CHEBI:78608"/>
        <dbReference type="EC" id="2.3.2.2"/>
    </reaction>
</comment>
<comment type="subunit">
    <text evidence="11">This enzyme consists of two polypeptide chains, which are synthesized in precursor form from a single polypeptide.</text>
</comment>
<dbReference type="EC" id="2.3.2.2" evidence="11"/>
<evidence type="ECO:0000256" key="2">
    <source>
        <dbReference type="ARBA" id="ARBA00001089"/>
    </source>
</evidence>
<dbReference type="InterPro" id="IPR055262">
    <property type="entry name" value="GGT_CS"/>
</dbReference>
<dbReference type="OrthoDB" id="9781342at2"/>
<evidence type="ECO:0000256" key="4">
    <source>
        <dbReference type="ARBA" id="ARBA00022679"/>
    </source>
</evidence>
<dbReference type="Proteomes" id="UP000182409">
    <property type="component" value="Unassembled WGS sequence"/>
</dbReference>
<keyword evidence="7 11" id="KW-0012">Acyltransferase</keyword>
<dbReference type="NCBIfam" id="TIGR00066">
    <property type="entry name" value="g_glut_trans"/>
    <property type="match status" value="1"/>
</dbReference>
<evidence type="ECO:0000256" key="1">
    <source>
        <dbReference type="ARBA" id="ARBA00001049"/>
    </source>
</evidence>
<keyword evidence="5 11" id="KW-0378">Hydrolase</keyword>
<comment type="catalytic activity">
    <reaction evidence="1 11">
        <text>an S-substituted glutathione + H2O = an S-substituted L-cysteinylglycine + L-glutamate</text>
        <dbReference type="Rhea" id="RHEA:59468"/>
        <dbReference type="ChEBI" id="CHEBI:15377"/>
        <dbReference type="ChEBI" id="CHEBI:29985"/>
        <dbReference type="ChEBI" id="CHEBI:90779"/>
        <dbReference type="ChEBI" id="CHEBI:143103"/>
        <dbReference type="EC" id="3.4.19.13"/>
    </reaction>
</comment>
<dbReference type="GO" id="GO:0103068">
    <property type="term" value="F:leukotriene C4 gamma-glutamyl transferase activity"/>
    <property type="evidence" value="ECO:0007669"/>
    <property type="project" value="UniProtKB-EC"/>
</dbReference>
<dbReference type="GO" id="GO:0006750">
    <property type="term" value="P:glutathione biosynthetic process"/>
    <property type="evidence" value="ECO:0007669"/>
    <property type="project" value="UniProtKB-KW"/>
</dbReference>
<evidence type="ECO:0000256" key="3">
    <source>
        <dbReference type="ARBA" id="ARBA00009381"/>
    </source>
</evidence>
<feature type="active site" description="Nucleophile" evidence="9">
    <location>
        <position position="393"/>
    </location>
</feature>
<name>A0A1H4PWJ8_9BACT</name>
<dbReference type="Pfam" id="PF01019">
    <property type="entry name" value="G_glu_transpept"/>
    <property type="match status" value="1"/>
</dbReference>
<dbReference type="UniPathway" id="UPA00204"/>
<feature type="signal peptide" evidence="12">
    <location>
        <begin position="1"/>
        <end position="22"/>
    </location>
</feature>
<keyword evidence="11" id="KW-0317">Glutathione biosynthesis</keyword>
<protein>
    <recommendedName>
        <fullName evidence="11">Glutathione hydrolase proenzyme</fullName>
        <ecNumber evidence="11">2.3.2.2</ecNumber>
        <ecNumber evidence="11">3.4.19.13</ecNumber>
    </recommendedName>
    <component>
        <recommendedName>
            <fullName evidence="11">Glutathione hydrolase large chain</fullName>
        </recommendedName>
    </component>
    <component>
        <recommendedName>
            <fullName evidence="11">Glutathione hydrolase small chain</fullName>
        </recommendedName>
    </component>
</protein>
<gene>
    <name evidence="13" type="ORF">SAMN05443244_2693</name>
</gene>
<evidence type="ECO:0000256" key="11">
    <source>
        <dbReference type="RuleBase" id="RU368036"/>
    </source>
</evidence>
<evidence type="ECO:0000256" key="10">
    <source>
        <dbReference type="PIRSR" id="PIRSR600101-2"/>
    </source>
</evidence>
<dbReference type="GO" id="GO:0006751">
    <property type="term" value="P:glutathione catabolic process"/>
    <property type="evidence" value="ECO:0007669"/>
    <property type="project" value="UniProtKB-UniRule"/>
</dbReference>
<dbReference type="InterPro" id="IPR043138">
    <property type="entry name" value="GGT_lsub"/>
</dbReference>
<feature type="chain" id="PRO_5010172667" description="Glutathione hydrolase proenzyme" evidence="12">
    <location>
        <begin position="23"/>
        <end position="591"/>
    </location>
</feature>
<dbReference type="EC" id="3.4.19.13" evidence="11"/>
<dbReference type="Gene3D" id="3.60.20.40">
    <property type="match status" value="1"/>
</dbReference>
<dbReference type="PANTHER" id="PTHR43199:SF1">
    <property type="entry name" value="GLUTATHIONE HYDROLASE PROENZYME"/>
    <property type="match status" value="1"/>
</dbReference>
<evidence type="ECO:0000256" key="6">
    <source>
        <dbReference type="ARBA" id="ARBA00023145"/>
    </source>
</evidence>
<accession>A0A1H4PWJ8</accession>
<evidence type="ECO:0000256" key="8">
    <source>
        <dbReference type="ARBA" id="ARBA00047417"/>
    </source>
</evidence>
<comment type="similarity">
    <text evidence="3 11">Belongs to the gamma-glutamyltransferase family.</text>
</comment>
<feature type="binding site" evidence="10">
    <location>
        <position position="435"/>
    </location>
    <ligand>
        <name>L-glutamate</name>
        <dbReference type="ChEBI" id="CHEBI:29985"/>
    </ligand>
</feature>
<keyword evidence="6 11" id="KW-0865">Zymogen</keyword>
<dbReference type="InterPro" id="IPR043137">
    <property type="entry name" value="GGT_ssub_C"/>
</dbReference>
<keyword evidence="12" id="KW-0732">Signal</keyword>
<dbReference type="Gene3D" id="1.10.246.130">
    <property type="match status" value="1"/>
</dbReference>
<dbReference type="SUPFAM" id="SSF56235">
    <property type="entry name" value="N-terminal nucleophile aminohydrolases (Ntn hydrolases)"/>
    <property type="match status" value="1"/>
</dbReference>
<dbReference type="GO" id="GO:0036374">
    <property type="term" value="F:glutathione hydrolase activity"/>
    <property type="evidence" value="ECO:0007669"/>
    <property type="project" value="UniProtKB-UniRule"/>
</dbReference>
<dbReference type="InterPro" id="IPR051792">
    <property type="entry name" value="GGT_bact"/>
</dbReference>
<evidence type="ECO:0000256" key="7">
    <source>
        <dbReference type="ARBA" id="ARBA00023315"/>
    </source>
</evidence>
<feature type="binding site" evidence="10">
    <location>
        <begin position="411"/>
        <end position="413"/>
    </location>
    <ligand>
        <name>L-glutamate</name>
        <dbReference type="ChEBI" id="CHEBI:29985"/>
    </ligand>
</feature>